<name>A0ABR3ZKC3_9PEZI</name>
<dbReference type="PANTHER" id="PTHR35567">
    <property type="entry name" value="MALATE DEHYDROGENASE (AFU_ORTHOLOGUE AFUA_2G13800)"/>
    <property type="match status" value="1"/>
</dbReference>
<evidence type="ECO:0000313" key="2">
    <source>
        <dbReference type="EMBL" id="KAL1900268.1"/>
    </source>
</evidence>
<comment type="caution">
    <text evidence="2">The sequence shown here is derived from an EMBL/GenBank/DDBJ whole genome shotgun (WGS) entry which is preliminary data.</text>
</comment>
<gene>
    <name evidence="2" type="ORF">Sste5346_002579</name>
</gene>
<organism evidence="2 3">
    <name type="scientific">Sporothrix stenoceras</name>
    <dbReference type="NCBI Taxonomy" id="5173"/>
    <lineage>
        <taxon>Eukaryota</taxon>
        <taxon>Fungi</taxon>
        <taxon>Dikarya</taxon>
        <taxon>Ascomycota</taxon>
        <taxon>Pezizomycotina</taxon>
        <taxon>Sordariomycetes</taxon>
        <taxon>Sordariomycetidae</taxon>
        <taxon>Ophiostomatales</taxon>
        <taxon>Ophiostomataceae</taxon>
        <taxon>Sporothrix</taxon>
    </lineage>
</organism>
<sequence length="275" mass="28501">MHASSLLLASVAAVAVMASPTYPELTTENAMPGALDTVSSYFNLLAEKVQQTRQSAAAPVCDLSKAVFPANSATPALPPPSAGLVLKHVAIGRGTQNYTCDTTNATAVPVAVGALATLFNASCIAAAYPDVLDILPRVVLPFNLTDNEITAFATRLYPTNLAVSGHHFFETATTAFFNLDTPSGQIGQIPCAKNNTQSAPSNTVVGSDSDNRGQQGEAAVAWLKLLAKTGAGATGGLQEVYRLQTVGGSPPATCAGQPAAFTVQYAAQYWFYESS</sequence>
<dbReference type="InterPro" id="IPR021851">
    <property type="entry name" value="DUF3455"/>
</dbReference>
<evidence type="ECO:0000313" key="3">
    <source>
        <dbReference type="Proteomes" id="UP001583186"/>
    </source>
</evidence>
<reference evidence="2 3" key="1">
    <citation type="journal article" date="2024" name="IMA Fungus">
        <title>IMA Genome - F19 : A genome assembly and annotation guide to empower mycologists, including annotated draft genome sequences of Ceratocystis pirilliformis, Diaporthe australafricana, Fusarium ophioides, Paecilomyces lecythidis, and Sporothrix stenoceras.</title>
        <authorList>
            <person name="Aylward J."/>
            <person name="Wilson A.M."/>
            <person name="Visagie C.M."/>
            <person name="Spraker J."/>
            <person name="Barnes I."/>
            <person name="Buitendag C."/>
            <person name="Ceriani C."/>
            <person name="Del Mar Angel L."/>
            <person name="du Plessis D."/>
            <person name="Fuchs T."/>
            <person name="Gasser K."/>
            <person name="Kramer D."/>
            <person name="Li W."/>
            <person name="Munsamy K."/>
            <person name="Piso A."/>
            <person name="Price J.L."/>
            <person name="Sonnekus B."/>
            <person name="Thomas C."/>
            <person name="van der Nest A."/>
            <person name="van Dijk A."/>
            <person name="van Heerden A."/>
            <person name="van Vuuren N."/>
            <person name="Yilmaz N."/>
            <person name="Duong T.A."/>
            <person name="van der Merwe N.A."/>
            <person name="Wingfield M.J."/>
            <person name="Wingfield B.D."/>
        </authorList>
    </citation>
    <scope>NUCLEOTIDE SEQUENCE [LARGE SCALE GENOMIC DNA]</scope>
    <source>
        <strain evidence="2 3">CMW 5346</strain>
    </source>
</reference>
<dbReference type="Proteomes" id="UP001583186">
    <property type="component" value="Unassembled WGS sequence"/>
</dbReference>
<keyword evidence="1" id="KW-0732">Signal</keyword>
<accession>A0ABR3ZKC3</accession>
<protein>
    <recommendedName>
        <fullName evidence="4">Malate dehydrogenase</fullName>
    </recommendedName>
</protein>
<dbReference type="PANTHER" id="PTHR35567:SF1">
    <property type="entry name" value="CONSERVED FUNGAL PROTEIN (AFU_ORTHOLOGUE AFUA_1G14230)"/>
    <property type="match status" value="1"/>
</dbReference>
<evidence type="ECO:0008006" key="4">
    <source>
        <dbReference type="Google" id="ProtNLM"/>
    </source>
</evidence>
<feature type="signal peptide" evidence="1">
    <location>
        <begin position="1"/>
        <end position="18"/>
    </location>
</feature>
<proteinExistence type="predicted"/>
<feature type="chain" id="PRO_5045441582" description="Malate dehydrogenase" evidence="1">
    <location>
        <begin position="19"/>
        <end position="275"/>
    </location>
</feature>
<dbReference type="EMBL" id="JAWCUI010000010">
    <property type="protein sequence ID" value="KAL1900268.1"/>
    <property type="molecule type" value="Genomic_DNA"/>
</dbReference>
<keyword evidence="3" id="KW-1185">Reference proteome</keyword>
<evidence type="ECO:0000256" key="1">
    <source>
        <dbReference type="SAM" id="SignalP"/>
    </source>
</evidence>
<dbReference type="Pfam" id="PF11937">
    <property type="entry name" value="DUF3455"/>
    <property type="match status" value="1"/>
</dbReference>